<protein>
    <submittedName>
        <fullName evidence="1">Uncharacterized protein</fullName>
    </submittedName>
</protein>
<name>A0ABN2IYV3_9MICO</name>
<keyword evidence="2" id="KW-1185">Reference proteome</keyword>
<accession>A0ABN2IYV3</accession>
<evidence type="ECO:0000313" key="2">
    <source>
        <dbReference type="Proteomes" id="UP001501138"/>
    </source>
</evidence>
<comment type="caution">
    <text evidence="1">The sequence shown here is derived from an EMBL/GenBank/DDBJ whole genome shotgun (WGS) entry which is preliminary data.</text>
</comment>
<reference evidence="1 2" key="1">
    <citation type="journal article" date="2019" name="Int. J. Syst. Evol. Microbiol.">
        <title>The Global Catalogue of Microorganisms (GCM) 10K type strain sequencing project: providing services to taxonomists for standard genome sequencing and annotation.</title>
        <authorList>
            <consortium name="The Broad Institute Genomics Platform"/>
            <consortium name="The Broad Institute Genome Sequencing Center for Infectious Disease"/>
            <person name="Wu L."/>
            <person name="Ma J."/>
        </authorList>
    </citation>
    <scope>NUCLEOTIDE SEQUENCE [LARGE SCALE GENOMIC DNA]</scope>
    <source>
        <strain evidence="1 2">JCM 15589</strain>
    </source>
</reference>
<gene>
    <name evidence="1" type="ORF">GCM10009809_08190</name>
</gene>
<proteinExistence type="predicted"/>
<sequence>MTQRKGRPRQGGPSDITTTTLARNVYVVDEPSHWLRARVGELLRRLDALPLPRHDLVVTPLGRTGHPGSREDRCCDRCRRYTPPGRPFYVVRYRPRPRVEVAGGLCATCARAEGVETP</sequence>
<evidence type="ECO:0000313" key="1">
    <source>
        <dbReference type="EMBL" id="GAA1714366.1"/>
    </source>
</evidence>
<dbReference type="EMBL" id="BAAAPM010000003">
    <property type="protein sequence ID" value="GAA1714366.1"/>
    <property type="molecule type" value="Genomic_DNA"/>
</dbReference>
<dbReference type="Proteomes" id="UP001501138">
    <property type="component" value="Unassembled WGS sequence"/>
</dbReference>
<organism evidence="1 2">
    <name type="scientific">Isoptericola hypogeus</name>
    <dbReference type="NCBI Taxonomy" id="300179"/>
    <lineage>
        <taxon>Bacteria</taxon>
        <taxon>Bacillati</taxon>
        <taxon>Actinomycetota</taxon>
        <taxon>Actinomycetes</taxon>
        <taxon>Micrococcales</taxon>
        <taxon>Promicromonosporaceae</taxon>
        <taxon>Isoptericola</taxon>
    </lineage>
</organism>